<evidence type="ECO:0000256" key="1">
    <source>
        <dbReference type="SAM" id="Phobius"/>
    </source>
</evidence>
<feature type="transmembrane region" description="Helical" evidence="1">
    <location>
        <begin position="291"/>
        <end position="309"/>
    </location>
</feature>
<evidence type="ECO:0000259" key="2">
    <source>
        <dbReference type="Pfam" id="PF05569"/>
    </source>
</evidence>
<organism evidence="3 4">
    <name type="scientific">Fusibacter ferrireducens</name>
    <dbReference type="NCBI Taxonomy" id="2785058"/>
    <lineage>
        <taxon>Bacteria</taxon>
        <taxon>Bacillati</taxon>
        <taxon>Bacillota</taxon>
        <taxon>Clostridia</taxon>
        <taxon>Eubacteriales</taxon>
        <taxon>Eubacteriales Family XII. Incertae Sedis</taxon>
        <taxon>Fusibacter</taxon>
    </lineage>
</organism>
<feature type="transmembrane region" description="Helical" evidence="1">
    <location>
        <begin position="6"/>
        <end position="26"/>
    </location>
</feature>
<dbReference type="InterPro" id="IPR052173">
    <property type="entry name" value="Beta-lactam_resp_regulator"/>
</dbReference>
<evidence type="ECO:0000313" key="3">
    <source>
        <dbReference type="EMBL" id="MBF4695528.1"/>
    </source>
</evidence>
<dbReference type="InterPro" id="IPR008756">
    <property type="entry name" value="Peptidase_M56"/>
</dbReference>
<reference evidence="3 4" key="1">
    <citation type="submission" date="2020-11" db="EMBL/GenBank/DDBJ databases">
        <title>Fusibacter basophilias sp. nov.</title>
        <authorList>
            <person name="Qiu D."/>
        </authorList>
    </citation>
    <scope>NUCLEOTIDE SEQUENCE [LARGE SCALE GENOMIC DNA]</scope>
    <source>
        <strain evidence="3 4">Q10-2</strain>
    </source>
</reference>
<dbReference type="PANTHER" id="PTHR34978:SF3">
    <property type="entry name" value="SLR0241 PROTEIN"/>
    <property type="match status" value="1"/>
</dbReference>
<protein>
    <submittedName>
        <fullName evidence="3">M56 family metallopeptidase</fullName>
    </submittedName>
</protein>
<sequence length="676" mass="77189">MLSEAIYYILNMSILGVLVMGLVWFLRVVFKKWLPKNLILLLWGFVVIRLMIPFAIHSDFSIVTALANPFIETVEVKVSEMPVAPTFLFTNTVQLAENYEPLTFENSKLEIVFQRMGILWACGFIFFGILIGISMLKFRLGLNKTFYKTYQGMDVFKSSKLHSPVVIGVFRPEIVLPVNCSEAIENVVLLHEHTHIKRKDNLWKLLITLTTVVHWFNPLAWWMMITFSRDVELACDETVIKGLSRASKKEYAIALVEANEQLQSFITAFSGTGLETRIHAIVFYQRISKRMMVALSILYLLLAVGLLTSCGSADVSVENTDYHVMHSEIAYEKDGRALYTGFDSMPQGYTYEEALADGCIEAYEMSTEAILELVNTFHDKANQDEAYRVRFVMFMDDHKRDMFFQDLCYYEGQYYLFDSRADSIEAFGYHYIKIAQDKEAPEFGSLLLTDNLETRSEDVFKMLVSSVAPVGKGEFELVMFLPDESPVKLETYALADIEVQPVDQAVHDRIKKYMQVNGIHDVSKDQLECALIYKEDDRDIALVRVQLSYAWIDSIAVLEGDEVVAMLNGMSVQQFFITDLNRDGNDEILCHSNLGSGLLYHSLSLYDLQNHQSYAYTFYNDNEGIEFEAESDGVNIYSVMLNIGKRREEPLGKLVYDGKALYIDGAVKEVDFPVQP</sequence>
<keyword evidence="1" id="KW-0812">Transmembrane</keyword>
<dbReference type="RefSeq" id="WP_194703767.1">
    <property type="nucleotide sequence ID" value="NZ_JADKNH010000017.1"/>
</dbReference>
<keyword evidence="1" id="KW-1133">Transmembrane helix</keyword>
<dbReference type="Proteomes" id="UP000614200">
    <property type="component" value="Unassembled WGS sequence"/>
</dbReference>
<proteinExistence type="predicted"/>
<accession>A0ABR9ZYJ5</accession>
<evidence type="ECO:0000313" key="4">
    <source>
        <dbReference type="Proteomes" id="UP000614200"/>
    </source>
</evidence>
<keyword evidence="1" id="KW-0472">Membrane</keyword>
<dbReference type="CDD" id="cd07341">
    <property type="entry name" value="M56_BlaR1_MecR1_like"/>
    <property type="match status" value="1"/>
</dbReference>
<feature type="transmembrane region" description="Helical" evidence="1">
    <location>
        <begin position="38"/>
        <end position="56"/>
    </location>
</feature>
<gene>
    <name evidence="3" type="ORF">ISU02_20740</name>
</gene>
<dbReference type="EMBL" id="JADKNH010000017">
    <property type="protein sequence ID" value="MBF4695528.1"/>
    <property type="molecule type" value="Genomic_DNA"/>
</dbReference>
<comment type="caution">
    <text evidence="3">The sequence shown here is derived from an EMBL/GenBank/DDBJ whole genome shotgun (WGS) entry which is preliminary data.</text>
</comment>
<name>A0ABR9ZYJ5_9FIRM</name>
<dbReference type="PANTHER" id="PTHR34978">
    <property type="entry name" value="POSSIBLE SENSOR-TRANSDUCER PROTEIN BLAR"/>
    <property type="match status" value="1"/>
</dbReference>
<feature type="transmembrane region" description="Helical" evidence="1">
    <location>
        <begin position="118"/>
        <end position="138"/>
    </location>
</feature>
<keyword evidence="4" id="KW-1185">Reference proteome</keyword>
<dbReference type="Pfam" id="PF05569">
    <property type="entry name" value="Peptidase_M56"/>
    <property type="match status" value="1"/>
</dbReference>
<feature type="domain" description="Peptidase M56" evidence="2">
    <location>
        <begin position="9"/>
        <end position="280"/>
    </location>
</feature>